<dbReference type="InterPro" id="IPR012349">
    <property type="entry name" value="Split_barrel_FMN-bd"/>
</dbReference>
<evidence type="ECO:0000259" key="3">
    <source>
        <dbReference type="SMART" id="SM00903"/>
    </source>
</evidence>
<dbReference type="Proteomes" id="UP000017842">
    <property type="component" value="Unassembled WGS sequence"/>
</dbReference>
<evidence type="ECO:0000256" key="1">
    <source>
        <dbReference type="ARBA" id="ARBA00008898"/>
    </source>
</evidence>
<dbReference type="OrthoDB" id="6401628at2"/>
<dbReference type="SUPFAM" id="SSF50475">
    <property type="entry name" value="FMN-binding split barrel"/>
    <property type="match status" value="1"/>
</dbReference>
<evidence type="ECO:0000313" key="4">
    <source>
        <dbReference type="EMBL" id="ESS68370.1"/>
    </source>
</evidence>
<dbReference type="AlphaFoldDB" id="V5B575"/>
<dbReference type="eggNOG" id="COG1853">
    <property type="taxonomic scope" value="Bacteria"/>
</dbReference>
<organism evidence="4 5">
    <name type="scientific">Methyloglobulus morosus KoM1</name>
    <dbReference type="NCBI Taxonomy" id="1116472"/>
    <lineage>
        <taxon>Bacteria</taxon>
        <taxon>Pseudomonadati</taxon>
        <taxon>Pseudomonadota</taxon>
        <taxon>Gammaproteobacteria</taxon>
        <taxon>Methylococcales</taxon>
        <taxon>Methylococcaceae</taxon>
        <taxon>Methyloglobulus</taxon>
    </lineage>
</organism>
<dbReference type="GO" id="GO:0010181">
    <property type="term" value="F:FMN binding"/>
    <property type="evidence" value="ECO:0007669"/>
    <property type="project" value="InterPro"/>
</dbReference>
<comment type="similarity">
    <text evidence="1">Belongs to the non-flavoprotein flavin reductase family.</text>
</comment>
<dbReference type="InterPro" id="IPR002563">
    <property type="entry name" value="Flavin_Rdtase-like_dom"/>
</dbReference>
<dbReference type="PANTHER" id="PTHR30466">
    <property type="entry name" value="FLAVIN REDUCTASE"/>
    <property type="match status" value="1"/>
</dbReference>
<protein>
    <submittedName>
        <fullName evidence="4">Flavin reductase</fullName>
    </submittedName>
</protein>
<reference evidence="4 5" key="1">
    <citation type="journal article" date="2013" name="Genome Announc.">
        <title>Draft Genome Sequence of the Methanotrophic Gammaproteobacterium Methyloglobulus morosus DSM 22980 Strain KoM1.</title>
        <authorList>
            <person name="Poehlein A."/>
            <person name="Deutzmann J.S."/>
            <person name="Daniel R."/>
            <person name="Simeonova D.D."/>
        </authorList>
    </citation>
    <scope>NUCLEOTIDE SEQUENCE [LARGE SCALE GENOMIC DNA]</scope>
    <source>
        <strain evidence="4 5">KoM1</strain>
    </source>
</reference>
<dbReference type="GO" id="GO:0042602">
    <property type="term" value="F:riboflavin reductase (NADPH) activity"/>
    <property type="evidence" value="ECO:0007669"/>
    <property type="project" value="TreeGrafter"/>
</dbReference>
<dbReference type="SMART" id="SM00903">
    <property type="entry name" value="Flavin_Reduct"/>
    <property type="match status" value="1"/>
</dbReference>
<dbReference type="STRING" id="1116472.MGMO_147c00090"/>
<dbReference type="Gene3D" id="2.30.110.10">
    <property type="entry name" value="Electron Transport, Fmn-binding Protein, Chain A"/>
    <property type="match status" value="1"/>
</dbReference>
<keyword evidence="5" id="KW-1185">Reference proteome</keyword>
<evidence type="ECO:0000256" key="2">
    <source>
        <dbReference type="ARBA" id="ARBA00023002"/>
    </source>
</evidence>
<name>V5B575_9GAMM</name>
<dbReference type="InterPro" id="IPR050268">
    <property type="entry name" value="NADH-dep_flavin_reductase"/>
</dbReference>
<feature type="domain" description="Flavin reductase like" evidence="3">
    <location>
        <begin position="9"/>
        <end position="153"/>
    </location>
</feature>
<sequence>MIENARALFNYVTHGVYVISVTHGKEQNAFTAAWVMQASFDPPMIAYSINPGHYSYQLLKASGVCTVNVLGQDHLAIAAHFGQPGVKEKMTKYRWQTREAAAPILSDGLVYFDCKLSHTTDAGDHKIAVCEVVAAAELNSGWPLLYSQTGNMDRSGELYKT</sequence>
<keyword evidence="2" id="KW-0560">Oxidoreductase</keyword>
<gene>
    <name evidence="4" type="ORF">MGMO_147c00090</name>
</gene>
<accession>V5B575</accession>
<dbReference type="RefSeq" id="WP_023496241.1">
    <property type="nucleotide sequence ID" value="NZ_AYLO01000136.1"/>
</dbReference>
<dbReference type="PATRIC" id="fig|1116472.3.peg.3622"/>
<dbReference type="PANTHER" id="PTHR30466:SF11">
    <property type="entry name" value="FLAVIN-DEPENDENT MONOOXYGENASE, REDUCTASE SUBUNIT HSAB"/>
    <property type="match status" value="1"/>
</dbReference>
<dbReference type="Pfam" id="PF01613">
    <property type="entry name" value="Flavin_Reduct"/>
    <property type="match status" value="1"/>
</dbReference>
<evidence type="ECO:0000313" key="5">
    <source>
        <dbReference type="Proteomes" id="UP000017842"/>
    </source>
</evidence>
<comment type="caution">
    <text evidence="4">The sequence shown here is derived from an EMBL/GenBank/DDBJ whole genome shotgun (WGS) entry which is preliminary data.</text>
</comment>
<proteinExistence type="inferred from homology"/>
<dbReference type="EMBL" id="AYLO01000136">
    <property type="protein sequence ID" value="ESS68370.1"/>
    <property type="molecule type" value="Genomic_DNA"/>
</dbReference>